<evidence type="ECO:0000256" key="1">
    <source>
        <dbReference type="SAM" id="MobiDB-lite"/>
    </source>
</evidence>
<dbReference type="AlphaFoldDB" id="A0A6A5JWY0"/>
<protein>
    <submittedName>
        <fullName evidence="2">Uncharacterized protein</fullName>
    </submittedName>
</protein>
<feature type="compositionally biased region" description="Basic and acidic residues" evidence="1">
    <location>
        <begin position="55"/>
        <end position="75"/>
    </location>
</feature>
<feature type="region of interest" description="Disordered" evidence="1">
    <location>
        <begin position="55"/>
        <end position="102"/>
    </location>
</feature>
<reference evidence="2" key="1">
    <citation type="submission" date="2020-01" db="EMBL/GenBank/DDBJ databases">
        <authorList>
            <consortium name="DOE Joint Genome Institute"/>
            <person name="Haridas S."/>
            <person name="Albert R."/>
            <person name="Binder M."/>
            <person name="Bloem J."/>
            <person name="Labutti K."/>
            <person name="Salamov A."/>
            <person name="Andreopoulos B."/>
            <person name="Baker S.E."/>
            <person name="Barry K."/>
            <person name="Bills G."/>
            <person name="Bluhm B.H."/>
            <person name="Cannon C."/>
            <person name="Castanera R."/>
            <person name="Culley D.E."/>
            <person name="Daum C."/>
            <person name="Ezra D."/>
            <person name="Gonzalez J.B."/>
            <person name="Henrissat B."/>
            <person name="Kuo A."/>
            <person name="Liang C."/>
            <person name="Lipzen A."/>
            <person name="Lutzoni F."/>
            <person name="Magnuson J."/>
            <person name="Mondo S."/>
            <person name="Nolan M."/>
            <person name="Ohm R."/>
            <person name="Pangilinan J."/>
            <person name="Park H.-J."/>
            <person name="Ramirez L."/>
            <person name="Alfaro M."/>
            <person name="Sun H."/>
            <person name="Tritt A."/>
            <person name="Yoshinaga Y."/>
            <person name="Zwiers L.-H."/>
            <person name="Turgeon B.G."/>
            <person name="Goodwin S.B."/>
            <person name="Spatafora J.W."/>
            <person name="Crous P.W."/>
            <person name="Grigoriev I.V."/>
        </authorList>
    </citation>
    <scope>NUCLEOTIDE SEQUENCE</scope>
    <source>
        <strain evidence="2">P77</strain>
    </source>
</reference>
<dbReference type="EMBL" id="ML975530">
    <property type="protein sequence ID" value="KAF1828559.1"/>
    <property type="molecule type" value="Genomic_DNA"/>
</dbReference>
<accession>A0A6A5JWY0</accession>
<organism evidence="2 3">
    <name type="scientific">Decorospora gaudefroyi</name>
    <dbReference type="NCBI Taxonomy" id="184978"/>
    <lineage>
        <taxon>Eukaryota</taxon>
        <taxon>Fungi</taxon>
        <taxon>Dikarya</taxon>
        <taxon>Ascomycota</taxon>
        <taxon>Pezizomycotina</taxon>
        <taxon>Dothideomycetes</taxon>
        <taxon>Pleosporomycetidae</taxon>
        <taxon>Pleosporales</taxon>
        <taxon>Pleosporineae</taxon>
        <taxon>Pleosporaceae</taxon>
        <taxon>Decorospora</taxon>
    </lineage>
</organism>
<sequence length="134" mass="15090">MNANGFRKKQFDTNALRVRAAQEAANEDGFHPIQDMAIVDPKVRASAADMLDKLFNGEERSTPRDRMQSAPEVDKNAAAPRKERKHRIKKNVTQKRHDQGFEGFVTTEKRGMPGAFQDDIVDALGGVQDRPHFT</sequence>
<keyword evidence="3" id="KW-1185">Reference proteome</keyword>
<dbReference type="Proteomes" id="UP000800040">
    <property type="component" value="Unassembled WGS sequence"/>
</dbReference>
<proteinExistence type="predicted"/>
<evidence type="ECO:0000313" key="2">
    <source>
        <dbReference type="EMBL" id="KAF1828559.1"/>
    </source>
</evidence>
<gene>
    <name evidence="2" type="ORF">BDW02DRAFT_574777</name>
</gene>
<dbReference type="OrthoDB" id="3777450at2759"/>
<feature type="compositionally biased region" description="Basic residues" evidence="1">
    <location>
        <begin position="82"/>
        <end position="94"/>
    </location>
</feature>
<evidence type="ECO:0000313" key="3">
    <source>
        <dbReference type="Proteomes" id="UP000800040"/>
    </source>
</evidence>
<name>A0A6A5JWY0_9PLEO</name>